<proteinExistence type="predicted"/>
<dbReference type="Proteomes" id="UP000628109">
    <property type="component" value="Unassembled WGS sequence"/>
</dbReference>
<protein>
    <submittedName>
        <fullName evidence="1">Uncharacterized protein</fullName>
    </submittedName>
</protein>
<evidence type="ECO:0000313" key="2">
    <source>
        <dbReference type="Proteomes" id="UP000628109"/>
    </source>
</evidence>
<keyword evidence="2" id="KW-1185">Reference proteome</keyword>
<reference evidence="2" key="1">
    <citation type="journal article" date="2019" name="Int. J. Syst. Evol. Microbiol.">
        <title>The Global Catalogue of Microorganisms (GCM) 10K type strain sequencing project: providing services to taxonomists for standard genome sequencing and annotation.</title>
        <authorList>
            <consortium name="The Broad Institute Genomics Platform"/>
            <consortium name="The Broad Institute Genome Sequencing Center for Infectious Disease"/>
            <person name="Wu L."/>
            <person name="Ma J."/>
        </authorList>
    </citation>
    <scope>NUCLEOTIDE SEQUENCE [LARGE SCALE GENOMIC DNA]</scope>
    <source>
        <strain evidence="2">CCM 7327</strain>
    </source>
</reference>
<organism evidence="1 2">
    <name type="scientific">Sphingobium fuliginis (strain ATCC 27551)</name>
    <dbReference type="NCBI Taxonomy" id="336203"/>
    <lineage>
        <taxon>Bacteria</taxon>
        <taxon>Pseudomonadati</taxon>
        <taxon>Pseudomonadota</taxon>
        <taxon>Alphaproteobacteria</taxon>
        <taxon>Sphingomonadales</taxon>
        <taxon>Sphingomonadaceae</taxon>
        <taxon>Sphingobium</taxon>
    </lineage>
</organism>
<name>A0ABQ1ELV8_SPHSA</name>
<dbReference type="EMBL" id="BMDU01000001">
    <property type="protein sequence ID" value="GFZ77759.1"/>
    <property type="molecule type" value="Genomic_DNA"/>
</dbReference>
<accession>A0ABQ1ELV8</accession>
<evidence type="ECO:0000313" key="1">
    <source>
        <dbReference type="EMBL" id="GFZ77759.1"/>
    </source>
</evidence>
<comment type="caution">
    <text evidence="1">The sequence shown here is derived from an EMBL/GenBank/DDBJ whole genome shotgun (WGS) entry which is preliminary data.</text>
</comment>
<gene>
    <name evidence="1" type="ORF">GCM10019071_02750</name>
</gene>
<sequence length="261" mass="29270">MELGPLPRTGLHTAIYFDPYGHQIGSALDWFARNRWAYPQLDDFTHIWHRKWVDPIYEAAQAKGITSWFDDMSARRGPASLLVALQPRDWITYEGIGPLVDPISLLRSLACDVGNGWTILPQWHGSDSPPSESLVAELEADQSNIAMPPEHLRVAQSEMFLPLVRGVATISSNVAALGAIMGKELLSLGKSKFHQIALRAAPNEPRPDILAFLSSRYCLRLDDVLNIEGHFADHILRLHHSPTYLFDHTGSDVSKLERFFL</sequence>